<proteinExistence type="predicted"/>
<dbReference type="PROSITE" id="PS50206">
    <property type="entry name" value="RHODANESE_3"/>
    <property type="match status" value="1"/>
</dbReference>
<organism evidence="2 3">
    <name type="scientific">Phrynosoma platyrhinos</name>
    <name type="common">Desert horned lizard</name>
    <dbReference type="NCBI Taxonomy" id="52577"/>
    <lineage>
        <taxon>Eukaryota</taxon>
        <taxon>Metazoa</taxon>
        <taxon>Chordata</taxon>
        <taxon>Craniata</taxon>
        <taxon>Vertebrata</taxon>
        <taxon>Euteleostomi</taxon>
        <taxon>Lepidosauria</taxon>
        <taxon>Squamata</taxon>
        <taxon>Bifurcata</taxon>
        <taxon>Unidentata</taxon>
        <taxon>Episquamata</taxon>
        <taxon>Toxicofera</taxon>
        <taxon>Iguania</taxon>
        <taxon>Phrynosomatidae</taxon>
        <taxon>Phrynosomatinae</taxon>
        <taxon>Phrynosoma</taxon>
    </lineage>
</organism>
<dbReference type="Proteomes" id="UP000826234">
    <property type="component" value="Unassembled WGS sequence"/>
</dbReference>
<evidence type="ECO:0000313" key="2">
    <source>
        <dbReference type="EMBL" id="KAH0622171.1"/>
    </source>
</evidence>
<keyword evidence="3" id="KW-1185">Reference proteome</keyword>
<comment type="caution">
    <text evidence="2">The sequence shown here is derived from an EMBL/GenBank/DDBJ whole genome shotgun (WGS) entry which is preliminary data.</text>
</comment>
<dbReference type="PANTHER" id="PTHR44086:SF10">
    <property type="entry name" value="THIOSULFATE SULFURTRANSFERASE_RHODANESE-LIKE DOMAIN-CONTAINING PROTEIN 3"/>
    <property type="match status" value="1"/>
</dbReference>
<dbReference type="Pfam" id="PF00581">
    <property type="entry name" value="Rhodanese"/>
    <property type="match status" value="1"/>
</dbReference>
<gene>
    <name evidence="2" type="ORF">JD844_024245</name>
</gene>
<dbReference type="EMBL" id="JAIPUX010003289">
    <property type="protein sequence ID" value="KAH0622171.1"/>
    <property type="molecule type" value="Genomic_DNA"/>
</dbReference>
<accession>A0ABQ7SYH3</accession>
<sequence>SNINLHWRLYLRYSSQEKSNTYSGFFFSFTDAKTRQLIVCHFCTTADHDVSYKELKDLLDSKAILLIDVREKWEIGQYGKIPGSICIPLGEVAEALQMSPLHFKEKYNQDMPSKSDQLVFSCPAGVRSKAALAAANSLGFSR</sequence>
<protein>
    <recommendedName>
        <fullName evidence="1">Rhodanese domain-containing protein</fullName>
    </recommendedName>
</protein>
<feature type="non-terminal residue" evidence="2">
    <location>
        <position position="1"/>
    </location>
</feature>
<reference evidence="2 3" key="1">
    <citation type="journal article" date="2022" name="Gigascience">
        <title>A chromosome-level genome assembly and annotation of the desert horned lizard, Phrynosoma platyrhinos, provides insight into chromosomal rearrangements among reptiles.</title>
        <authorList>
            <person name="Koochekian N."/>
            <person name="Ascanio A."/>
            <person name="Farleigh K."/>
            <person name="Card D.C."/>
            <person name="Schield D.R."/>
            <person name="Castoe T.A."/>
            <person name="Jezkova T."/>
        </authorList>
    </citation>
    <scope>NUCLEOTIDE SEQUENCE [LARGE SCALE GENOMIC DNA]</scope>
    <source>
        <strain evidence="2">NK-2021</strain>
    </source>
</reference>
<dbReference type="InterPro" id="IPR001763">
    <property type="entry name" value="Rhodanese-like_dom"/>
</dbReference>
<name>A0ABQ7SYH3_PHRPL</name>
<feature type="domain" description="Rhodanese" evidence="1">
    <location>
        <begin position="60"/>
        <end position="142"/>
    </location>
</feature>
<dbReference type="PANTHER" id="PTHR44086">
    <property type="entry name" value="THIOSULFATE SULFURTRANSFERASE RDL2, MITOCHONDRIAL-RELATED"/>
    <property type="match status" value="1"/>
</dbReference>
<dbReference type="Gene3D" id="3.40.250.10">
    <property type="entry name" value="Rhodanese-like domain"/>
    <property type="match status" value="1"/>
</dbReference>
<dbReference type="SUPFAM" id="SSF52821">
    <property type="entry name" value="Rhodanese/Cell cycle control phosphatase"/>
    <property type="match status" value="1"/>
</dbReference>
<dbReference type="InterPro" id="IPR036873">
    <property type="entry name" value="Rhodanese-like_dom_sf"/>
</dbReference>
<evidence type="ECO:0000313" key="3">
    <source>
        <dbReference type="Proteomes" id="UP000826234"/>
    </source>
</evidence>
<evidence type="ECO:0000259" key="1">
    <source>
        <dbReference type="PROSITE" id="PS50206"/>
    </source>
</evidence>